<evidence type="ECO:0000256" key="5">
    <source>
        <dbReference type="SAM" id="MobiDB-lite"/>
    </source>
</evidence>
<dbReference type="GO" id="GO:0005634">
    <property type="term" value="C:nucleus"/>
    <property type="evidence" value="ECO:0007669"/>
    <property type="project" value="UniProtKB-SubCell"/>
</dbReference>
<feature type="compositionally biased region" description="Polar residues" evidence="5">
    <location>
        <begin position="122"/>
        <end position="132"/>
    </location>
</feature>
<evidence type="ECO:0000256" key="1">
    <source>
        <dbReference type="ARBA" id="ARBA00004123"/>
    </source>
</evidence>
<dbReference type="PROSITE" id="PS50960">
    <property type="entry name" value="HTH_PSQ"/>
    <property type="match status" value="1"/>
</dbReference>
<evidence type="ECO:0000256" key="4">
    <source>
        <dbReference type="PROSITE-ProRule" id="PRU00320"/>
    </source>
</evidence>
<keyword evidence="2 4" id="KW-0238">DNA-binding</keyword>
<accession>A0A8J2JLW9</accession>
<gene>
    <name evidence="7" type="ORF">AFUS01_LOCUS10416</name>
</gene>
<dbReference type="InterPro" id="IPR007889">
    <property type="entry name" value="HTH_Psq"/>
</dbReference>
<keyword evidence="3 4" id="KW-0539">Nucleus</keyword>
<evidence type="ECO:0000256" key="2">
    <source>
        <dbReference type="ARBA" id="ARBA00023125"/>
    </source>
</evidence>
<feature type="domain" description="HTH psq-type" evidence="6">
    <location>
        <begin position="200"/>
        <end position="252"/>
    </location>
</feature>
<keyword evidence="8" id="KW-1185">Reference proteome</keyword>
<comment type="caution">
    <text evidence="7">The sequence shown here is derived from an EMBL/GenBank/DDBJ whole genome shotgun (WGS) entry which is preliminary data.</text>
</comment>
<dbReference type="FunFam" id="1.10.10.60:FF:000019">
    <property type="entry name" value="Ligand-dependent corepressor isoform 1"/>
    <property type="match status" value="1"/>
</dbReference>
<comment type="subcellular location">
    <subcellularLocation>
        <location evidence="1 4">Nucleus</location>
    </subcellularLocation>
</comment>
<reference evidence="7" key="1">
    <citation type="submission" date="2021-06" db="EMBL/GenBank/DDBJ databases">
        <authorList>
            <person name="Hodson N. C."/>
            <person name="Mongue J. A."/>
            <person name="Jaron S. K."/>
        </authorList>
    </citation>
    <scope>NUCLEOTIDE SEQUENCE</scope>
</reference>
<protein>
    <recommendedName>
        <fullName evidence="6">HTH psq-type domain-containing protein</fullName>
    </recommendedName>
</protein>
<dbReference type="Proteomes" id="UP000708208">
    <property type="component" value="Unassembled WGS sequence"/>
</dbReference>
<evidence type="ECO:0000313" key="7">
    <source>
        <dbReference type="EMBL" id="CAG7721182.1"/>
    </source>
</evidence>
<name>A0A8J2JLW9_9HEXA</name>
<evidence type="ECO:0000313" key="8">
    <source>
        <dbReference type="Proteomes" id="UP000708208"/>
    </source>
</evidence>
<dbReference type="AlphaFoldDB" id="A0A8J2JLW9"/>
<proteinExistence type="predicted"/>
<feature type="DNA-binding region" description="H-T-H motif" evidence="4">
    <location>
        <begin position="228"/>
        <end position="248"/>
    </location>
</feature>
<dbReference type="GO" id="GO:0003677">
    <property type="term" value="F:DNA binding"/>
    <property type="evidence" value="ECO:0007669"/>
    <property type="project" value="UniProtKB-UniRule"/>
</dbReference>
<feature type="region of interest" description="Disordered" evidence="5">
    <location>
        <begin position="51"/>
        <end position="72"/>
    </location>
</feature>
<organism evidence="7 8">
    <name type="scientific">Allacma fusca</name>
    <dbReference type="NCBI Taxonomy" id="39272"/>
    <lineage>
        <taxon>Eukaryota</taxon>
        <taxon>Metazoa</taxon>
        <taxon>Ecdysozoa</taxon>
        <taxon>Arthropoda</taxon>
        <taxon>Hexapoda</taxon>
        <taxon>Collembola</taxon>
        <taxon>Symphypleona</taxon>
        <taxon>Sminthuridae</taxon>
        <taxon>Allacma</taxon>
    </lineage>
</organism>
<evidence type="ECO:0000256" key="3">
    <source>
        <dbReference type="ARBA" id="ARBA00023242"/>
    </source>
</evidence>
<feature type="compositionally biased region" description="Basic residues" evidence="5">
    <location>
        <begin position="53"/>
        <end position="64"/>
    </location>
</feature>
<sequence length="328" mass="36061">MTEEPLEPNMALEYENRPTSPKCLNLSTGAHLNESPQTAAKMVGGAAALLRNSRFRRKQPRPRRRSGDYVAQDLRKNSTDECEVIDYSMSSNANPPPKPCHDCHPNCDLLPLTKEPSPYNITSEDGMSSPTFIASPPNSPQYSSPINKASPPSPEEIHACSTPPTIFPPFSNGFGQTGHWPGLTLGPAPIFGRHRAQHSAPRGGPPRAWSNADLTEALHNVWNKKMTTSQASRIFGIPYNSLLMYVRGKYGKSLKLDLLKKGLDMALENKNNKKSKSSESHPPEFNAFAMGLFGEYPPPFPFATALSHILPPPPIDPNIDRGKTEDLE</sequence>
<dbReference type="Pfam" id="PF05225">
    <property type="entry name" value="HTH_psq"/>
    <property type="match status" value="1"/>
</dbReference>
<feature type="region of interest" description="Disordered" evidence="5">
    <location>
        <begin position="122"/>
        <end position="157"/>
    </location>
</feature>
<dbReference type="OrthoDB" id="10261408at2759"/>
<dbReference type="EMBL" id="CAJVCH010077280">
    <property type="protein sequence ID" value="CAG7721182.1"/>
    <property type="molecule type" value="Genomic_DNA"/>
</dbReference>
<evidence type="ECO:0000259" key="6">
    <source>
        <dbReference type="PROSITE" id="PS50960"/>
    </source>
</evidence>